<comment type="caution">
    <text evidence="2">The sequence shown here is derived from an EMBL/GenBank/DDBJ whole genome shotgun (WGS) entry which is preliminary data.</text>
</comment>
<protein>
    <submittedName>
        <fullName evidence="2">DM13 domain-containing protein</fullName>
    </submittedName>
</protein>
<keyword evidence="3" id="KW-1185">Reference proteome</keyword>
<dbReference type="InterPro" id="IPR019545">
    <property type="entry name" value="DM13_domain"/>
</dbReference>
<evidence type="ECO:0000313" key="3">
    <source>
        <dbReference type="Proteomes" id="UP000602198"/>
    </source>
</evidence>
<proteinExistence type="predicted"/>
<sequence length="181" mass="19430">MSRVRRIVRSPITWVVTGILVVVLAVGTVYAAPWKLFTSKTVVEAVPTATAPATPGVSASAVSEPRTLYTGTLISHEHETSGTVSVLRLADGRRVLRLEDLDTSDGPDLRVYLSDAAVVEGRDGWFVFDDGQYADIGKLKGNKGSQNYEIPAEVDLAQLGSVSIWCVRFHVSFGAAELKAA</sequence>
<dbReference type="Pfam" id="PF10517">
    <property type="entry name" value="DM13"/>
    <property type="match status" value="1"/>
</dbReference>
<evidence type="ECO:0000259" key="1">
    <source>
        <dbReference type="PROSITE" id="PS51549"/>
    </source>
</evidence>
<name>A0ABS1M026_9NOCA</name>
<dbReference type="EMBL" id="JAERRJ010000002">
    <property type="protein sequence ID" value="MBL1074017.1"/>
    <property type="molecule type" value="Genomic_DNA"/>
</dbReference>
<gene>
    <name evidence="2" type="ORF">JK358_06380</name>
</gene>
<dbReference type="Proteomes" id="UP000602198">
    <property type="component" value="Unassembled WGS sequence"/>
</dbReference>
<accession>A0ABS1M026</accession>
<reference evidence="2 3" key="1">
    <citation type="submission" date="2021-01" db="EMBL/GenBank/DDBJ databases">
        <title>WGS of actinomycetes isolated from Thailand.</title>
        <authorList>
            <person name="Thawai C."/>
        </authorList>
    </citation>
    <scope>NUCLEOTIDE SEQUENCE [LARGE SCALE GENOMIC DNA]</scope>
    <source>
        <strain evidence="2 3">LPG 2</strain>
    </source>
</reference>
<evidence type="ECO:0000313" key="2">
    <source>
        <dbReference type="EMBL" id="MBL1074017.1"/>
    </source>
</evidence>
<dbReference type="PROSITE" id="PS51549">
    <property type="entry name" value="DM13"/>
    <property type="match status" value="1"/>
</dbReference>
<feature type="domain" description="DM13" evidence="1">
    <location>
        <begin position="71"/>
        <end position="179"/>
    </location>
</feature>
<organism evidence="2 3">
    <name type="scientific">Nocardia acididurans</name>
    <dbReference type="NCBI Taxonomy" id="2802282"/>
    <lineage>
        <taxon>Bacteria</taxon>
        <taxon>Bacillati</taxon>
        <taxon>Actinomycetota</taxon>
        <taxon>Actinomycetes</taxon>
        <taxon>Mycobacteriales</taxon>
        <taxon>Nocardiaceae</taxon>
        <taxon>Nocardia</taxon>
    </lineage>
</organism>